<evidence type="ECO:0000313" key="2">
    <source>
        <dbReference type="Proteomes" id="UP000789901"/>
    </source>
</evidence>
<gene>
    <name evidence="1" type="ORF">GMARGA_LOCUS37681</name>
</gene>
<dbReference type="Proteomes" id="UP000789901">
    <property type="component" value="Unassembled WGS sequence"/>
</dbReference>
<keyword evidence="2" id="KW-1185">Reference proteome</keyword>
<dbReference type="InterPro" id="IPR043502">
    <property type="entry name" value="DNA/RNA_pol_sf"/>
</dbReference>
<proteinExistence type="predicted"/>
<feature type="non-terminal residue" evidence="1">
    <location>
        <position position="1"/>
    </location>
</feature>
<accession>A0ABN7X217</accession>
<protein>
    <submittedName>
        <fullName evidence="1">12144_t:CDS:1</fullName>
    </submittedName>
</protein>
<organism evidence="1 2">
    <name type="scientific">Gigaspora margarita</name>
    <dbReference type="NCBI Taxonomy" id="4874"/>
    <lineage>
        <taxon>Eukaryota</taxon>
        <taxon>Fungi</taxon>
        <taxon>Fungi incertae sedis</taxon>
        <taxon>Mucoromycota</taxon>
        <taxon>Glomeromycotina</taxon>
        <taxon>Glomeromycetes</taxon>
        <taxon>Diversisporales</taxon>
        <taxon>Gigasporaceae</taxon>
        <taxon>Gigaspora</taxon>
    </lineage>
</organism>
<reference evidence="1 2" key="1">
    <citation type="submission" date="2021-06" db="EMBL/GenBank/DDBJ databases">
        <authorList>
            <person name="Kallberg Y."/>
            <person name="Tangrot J."/>
            <person name="Rosling A."/>
        </authorList>
    </citation>
    <scope>NUCLEOTIDE SEQUENCE [LARGE SCALE GENOMIC DNA]</scope>
    <source>
        <strain evidence="1 2">120-4 pot B 10/14</strain>
    </source>
</reference>
<evidence type="ECO:0000313" key="1">
    <source>
        <dbReference type="EMBL" id="CAG8845516.1"/>
    </source>
</evidence>
<dbReference type="EMBL" id="CAJVQB010079845">
    <property type="protein sequence ID" value="CAG8845516.1"/>
    <property type="molecule type" value="Genomic_DNA"/>
</dbReference>
<dbReference type="SUPFAM" id="SSF56672">
    <property type="entry name" value="DNA/RNA polymerases"/>
    <property type="match status" value="1"/>
</dbReference>
<sequence length="483" mass="55648">NIWEAINNALQGPQTIWLIGVEDGNQTISQFVLEDGRTFRTWKKHTDIINACKELFEDAVDWQFWKGIISEEKKQESLESLKVVNLAEQVFGTNHAGSRLANEINKWYPTLISVHENIKQSCVEHGHGGRWNTPDYCIQDVVCIDMKSCYPASICGQGECSLWFNRFGHPTHYLVRVAVNGKLPKDNITGFAQAAILEDLTVGEFIQGSKIDEKRLTHQLVTDEGELDFLIKDCTDAGTFAGREKCSLGFILTYYEGHQPQYTHLRASILAYAHINLLEMLRRFEPNKVVRIATDSIYVRKEALYKIENVPAFFKQEKAKDLDLCPHTYPPCAMCSDPFVLSMAEYKKWINEFQKTKMPLVKYECGKHKPFIYKFCFGEWFYTPNSYAHSHQPEKQEIQEIQPGQWCDKGEKIYGSDENIIYWPKNRYWKSIKNIPDSIAPTIHDPITRCQKSYLNGGGGSVGEWTPERMGEKKFSQVVIWDK</sequence>
<comment type="caution">
    <text evidence="1">The sequence shown here is derived from an EMBL/GenBank/DDBJ whole genome shotgun (WGS) entry which is preliminary data.</text>
</comment>
<feature type="non-terminal residue" evidence="1">
    <location>
        <position position="483"/>
    </location>
</feature>
<name>A0ABN7X217_GIGMA</name>